<organism evidence="1 2">
    <name type="scientific">Mycteria americana</name>
    <name type="common">Wood stork</name>
    <dbReference type="NCBI Taxonomy" id="33587"/>
    <lineage>
        <taxon>Eukaryota</taxon>
        <taxon>Metazoa</taxon>
        <taxon>Chordata</taxon>
        <taxon>Craniata</taxon>
        <taxon>Vertebrata</taxon>
        <taxon>Euteleostomi</taxon>
        <taxon>Archelosauria</taxon>
        <taxon>Archosauria</taxon>
        <taxon>Dinosauria</taxon>
        <taxon>Saurischia</taxon>
        <taxon>Theropoda</taxon>
        <taxon>Coelurosauria</taxon>
        <taxon>Aves</taxon>
        <taxon>Neognathae</taxon>
        <taxon>Neoaves</taxon>
        <taxon>Aequornithes</taxon>
        <taxon>Ciconiiformes</taxon>
        <taxon>Ciconiidae</taxon>
        <taxon>Mycteria</taxon>
    </lineage>
</organism>
<dbReference type="EMBL" id="JAUNZN010000002">
    <property type="protein sequence ID" value="KAK4826502.1"/>
    <property type="molecule type" value="Genomic_DNA"/>
</dbReference>
<sequence>MVIADFNDQDMPEFNRMVPVTQQDSHLMTKSQQQRKELEQITTYSSALQGETQIKMKGKDSSYMFRAGTTKALKKVADKDAFYRDSRNIIRTNGVRKAKTHLESNLTQDLKGNKKGFFKYISSKRKTRETVGPLLNGAGIW</sequence>
<evidence type="ECO:0000313" key="1">
    <source>
        <dbReference type="EMBL" id="KAK4826502.1"/>
    </source>
</evidence>
<name>A0AAN7S2Z0_MYCAM</name>
<accession>A0AAN7S2Z0</accession>
<dbReference type="AlphaFoldDB" id="A0AAN7S2Z0"/>
<reference evidence="1 2" key="1">
    <citation type="journal article" date="2023" name="J. Hered.">
        <title>Chromosome-level genome of the wood stork (Mycteria americana) provides insight into avian chromosome evolution.</title>
        <authorList>
            <person name="Flamio R. Jr."/>
            <person name="Ramstad K.M."/>
        </authorList>
    </citation>
    <scope>NUCLEOTIDE SEQUENCE [LARGE SCALE GENOMIC DNA]</scope>
    <source>
        <strain evidence="1">JAX WOST 10</strain>
    </source>
</reference>
<keyword evidence="2" id="KW-1185">Reference proteome</keyword>
<dbReference type="Proteomes" id="UP001333110">
    <property type="component" value="Unassembled WGS sequence"/>
</dbReference>
<protein>
    <submittedName>
        <fullName evidence="1">Uncharacterized protein</fullName>
    </submittedName>
</protein>
<gene>
    <name evidence="1" type="ORF">QYF61_009763</name>
</gene>
<proteinExistence type="predicted"/>
<comment type="caution">
    <text evidence="1">The sequence shown here is derived from an EMBL/GenBank/DDBJ whole genome shotgun (WGS) entry which is preliminary data.</text>
</comment>
<evidence type="ECO:0000313" key="2">
    <source>
        <dbReference type="Proteomes" id="UP001333110"/>
    </source>
</evidence>